<proteinExistence type="predicted"/>
<dbReference type="HOGENOM" id="CLU_1310838_0_0_1"/>
<name>L8X1Z3_THACA</name>
<organism evidence="1 2">
    <name type="scientific">Thanatephorus cucumeris (strain AG1-IA)</name>
    <name type="common">Rice sheath blight fungus</name>
    <name type="synonym">Rhizoctonia solani</name>
    <dbReference type="NCBI Taxonomy" id="983506"/>
    <lineage>
        <taxon>Eukaryota</taxon>
        <taxon>Fungi</taxon>
        <taxon>Dikarya</taxon>
        <taxon>Basidiomycota</taxon>
        <taxon>Agaricomycotina</taxon>
        <taxon>Agaricomycetes</taxon>
        <taxon>Cantharellales</taxon>
        <taxon>Ceratobasidiaceae</taxon>
        <taxon>Rhizoctonia</taxon>
        <taxon>Rhizoctonia solani AG-1</taxon>
    </lineage>
</organism>
<evidence type="ECO:0000313" key="2">
    <source>
        <dbReference type="Proteomes" id="UP000011668"/>
    </source>
</evidence>
<dbReference type="Proteomes" id="UP000011668">
    <property type="component" value="Unassembled WGS sequence"/>
</dbReference>
<reference evidence="1 2" key="1">
    <citation type="journal article" date="2013" name="Nat. Commun.">
        <title>The evolution and pathogenic mechanisms of the rice sheath blight pathogen.</title>
        <authorList>
            <person name="Zheng A."/>
            <person name="Lin R."/>
            <person name="Xu L."/>
            <person name="Qin P."/>
            <person name="Tang C."/>
            <person name="Ai P."/>
            <person name="Zhang D."/>
            <person name="Liu Y."/>
            <person name="Sun Z."/>
            <person name="Feng H."/>
            <person name="Wang Y."/>
            <person name="Chen Y."/>
            <person name="Liang X."/>
            <person name="Fu R."/>
            <person name="Li Q."/>
            <person name="Zhang J."/>
            <person name="Yu X."/>
            <person name="Xie Z."/>
            <person name="Ding L."/>
            <person name="Guan P."/>
            <person name="Tang J."/>
            <person name="Liang Y."/>
            <person name="Wang S."/>
            <person name="Deng Q."/>
            <person name="Li S."/>
            <person name="Zhu J."/>
            <person name="Wang L."/>
            <person name="Liu H."/>
            <person name="Li P."/>
        </authorList>
    </citation>
    <scope>NUCLEOTIDE SEQUENCE [LARGE SCALE GENOMIC DNA]</scope>
    <source>
        <strain evidence="2">AG-1 IA</strain>
    </source>
</reference>
<dbReference type="AlphaFoldDB" id="L8X1Z3"/>
<keyword evidence="2" id="KW-1185">Reference proteome</keyword>
<protein>
    <submittedName>
        <fullName evidence="1">Uncharacterized protein</fullName>
    </submittedName>
</protein>
<sequence length="210" mass="23672">MVPVISKVVYIVLGRIGHKITVRAISTLLPQRTASDSRETLTYPGTQWSKYVPPARAGMCLTSAIAILSLLRDFSHSSTPHSLRVSRVWKQINKWWGPLVHMYLNGRWRRESGREVLGTVHKTFSRPAEPPDLNHECIQPDPHSAKTDLPSNLATRLATDSAGQNFPWPAAMVSKRDPALSHVFDAYILESKNKEFSSQKSILFKFFGYC</sequence>
<dbReference type="EMBL" id="AFRT01000358">
    <property type="protein sequence ID" value="ELU44306.1"/>
    <property type="molecule type" value="Genomic_DNA"/>
</dbReference>
<accession>L8X1Z3</accession>
<comment type="caution">
    <text evidence="1">The sequence shown here is derived from an EMBL/GenBank/DDBJ whole genome shotgun (WGS) entry which is preliminary data.</text>
</comment>
<evidence type="ECO:0000313" key="1">
    <source>
        <dbReference type="EMBL" id="ELU44306.1"/>
    </source>
</evidence>
<gene>
    <name evidence="1" type="ORF">AG1IA_01659</name>
</gene>